<protein>
    <submittedName>
        <fullName evidence="3">Ovule protein</fullName>
    </submittedName>
</protein>
<dbReference type="Proteomes" id="UP000278807">
    <property type="component" value="Unassembled WGS sequence"/>
</dbReference>
<name>A0A0R3TTH1_RODNA</name>
<accession>A0A0R3TTH1</accession>
<evidence type="ECO:0000313" key="2">
    <source>
        <dbReference type="Proteomes" id="UP000278807"/>
    </source>
</evidence>
<keyword evidence="2" id="KW-1185">Reference proteome</keyword>
<evidence type="ECO:0000313" key="1">
    <source>
        <dbReference type="EMBL" id="VDO09287.1"/>
    </source>
</evidence>
<reference evidence="1 2" key="2">
    <citation type="submission" date="2018-11" db="EMBL/GenBank/DDBJ databases">
        <authorList>
            <consortium name="Pathogen Informatics"/>
        </authorList>
    </citation>
    <scope>NUCLEOTIDE SEQUENCE [LARGE SCALE GENOMIC DNA]</scope>
</reference>
<gene>
    <name evidence="1" type="ORF">HNAJ_LOCUS11000</name>
</gene>
<organism evidence="3">
    <name type="scientific">Rodentolepis nana</name>
    <name type="common">Dwarf tapeworm</name>
    <name type="synonym">Hymenolepis nana</name>
    <dbReference type="NCBI Taxonomy" id="102285"/>
    <lineage>
        <taxon>Eukaryota</taxon>
        <taxon>Metazoa</taxon>
        <taxon>Spiralia</taxon>
        <taxon>Lophotrochozoa</taxon>
        <taxon>Platyhelminthes</taxon>
        <taxon>Cestoda</taxon>
        <taxon>Eucestoda</taxon>
        <taxon>Cyclophyllidea</taxon>
        <taxon>Hymenolepididae</taxon>
        <taxon>Rodentolepis</taxon>
    </lineage>
</organism>
<dbReference type="AlphaFoldDB" id="A0A0R3TTH1"/>
<dbReference type="WBParaSite" id="HNAJ_0001100601-mRNA-1">
    <property type="protein sequence ID" value="HNAJ_0001100601-mRNA-1"/>
    <property type="gene ID" value="HNAJ_0001100601"/>
</dbReference>
<evidence type="ECO:0000313" key="3">
    <source>
        <dbReference type="WBParaSite" id="HNAJ_0001100601-mRNA-1"/>
    </source>
</evidence>
<sequence length="77" mass="8442">MLVGNQFPLLCEDLMEGPASSLPDDYRAIDTSALTCTPISLSSIFSSYQSNADSNELFVGVENFKSAGYLAKWLLWT</sequence>
<proteinExistence type="predicted"/>
<dbReference type="EMBL" id="UZAE01013323">
    <property type="protein sequence ID" value="VDO09287.1"/>
    <property type="molecule type" value="Genomic_DNA"/>
</dbReference>
<reference evidence="3" key="1">
    <citation type="submission" date="2017-02" db="UniProtKB">
        <authorList>
            <consortium name="WormBaseParasite"/>
        </authorList>
    </citation>
    <scope>IDENTIFICATION</scope>
</reference>